<dbReference type="PRINTS" id="PR01434">
    <property type="entry name" value="NADHDHGNASE5"/>
</dbReference>
<dbReference type="NCBIfam" id="NF005141">
    <property type="entry name" value="PRK06590.1"/>
    <property type="match status" value="1"/>
</dbReference>
<evidence type="ECO:0000256" key="5">
    <source>
        <dbReference type="RuleBase" id="RU000320"/>
    </source>
</evidence>
<dbReference type="GO" id="GO:0015990">
    <property type="term" value="P:electron transport coupled proton transport"/>
    <property type="evidence" value="ECO:0007669"/>
    <property type="project" value="TreeGrafter"/>
</dbReference>
<dbReference type="InterPro" id="IPR018393">
    <property type="entry name" value="NADHpl_OxRdtase_5_subgr"/>
</dbReference>
<dbReference type="GO" id="GO:0016020">
    <property type="term" value="C:membrane"/>
    <property type="evidence" value="ECO:0007669"/>
    <property type="project" value="UniProtKB-SubCell"/>
</dbReference>
<keyword evidence="10" id="KW-1185">Reference proteome</keyword>
<feature type="transmembrane region" description="Helical" evidence="6">
    <location>
        <begin position="428"/>
        <end position="449"/>
    </location>
</feature>
<dbReference type="InterPro" id="IPR003945">
    <property type="entry name" value="NU5C-like"/>
</dbReference>
<feature type="transmembrane region" description="Helical" evidence="6">
    <location>
        <begin position="537"/>
        <end position="556"/>
    </location>
</feature>
<feature type="domain" description="NADH:quinone oxidoreductase/Mrp antiporter transmembrane" evidence="7">
    <location>
        <begin position="138"/>
        <end position="419"/>
    </location>
</feature>
<dbReference type="KEGG" id="asip:AQUSIP_05080"/>
<dbReference type="PRINTS" id="PR01435">
    <property type="entry name" value="NPOXDRDTASE5"/>
</dbReference>
<dbReference type="Gene3D" id="1.20.5.2700">
    <property type="match status" value="1"/>
</dbReference>
<evidence type="ECO:0000259" key="7">
    <source>
        <dbReference type="Pfam" id="PF00361"/>
    </source>
</evidence>
<feature type="transmembrane region" description="Helical" evidence="6">
    <location>
        <begin position="184"/>
        <end position="203"/>
    </location>
</feature>
<dbReference type="GO" id="GO:0003954">
    <property type="term" value="F:NADH dehydrogenase activity"/>
    <property type="evidence" value="ECO:0007669"/>
    <property type="project" value="TreeGrafter"/>
</dbReference>
<evidence type="ECO:0000313" key="9">
    <source>
        <dbReference type="EMBL" id="VVC75220.1"/>
    </source>
</evidence>
<feature type="domain" description="NADH-Ubiquinone oxidoreductase (complex I) chain 5 N-terminal" evidence="8">
    <location>
        <begin position="72"/>
        <end position="122"/>
    </location>
</feature>
<keyword evidence="2 5" id="KW-0812">Transmembrane</keyword>
<dbReference type="RefSeq" id="WP_148338316.1">
    <property type="nucleotide sequence ID" value="NZ_LR699119.1"/>
</dbReference>
<evidence type="ECO:0000256" key="2">
    <source>
        <dbReference type="ARBA" id="ARBA00022692"/>
    </source>
</evidence>
<dbReference type="Pfam" id="PF00662">
    <property type="entry name" value="Proton_antipo_N"/>
    <property type="match status" value="1"/>
</dbReference>
<evidence type="ECO:0000313" key="10">
    <source>
        <dbReference type="Proteomes" id="UP000324194"/>
    </source>
</evidence>
<feature type="transmembrane region" description="Helical" evidence="6">
    <location>
        <begin position="121"/>
        <end position="138"/>
    </location>
</feature>
<dbReference type="PANTHER" id="PTHR42829:SF2">
    <property type="entry name" value="NADH-UBIQUINONE OXIDOREDUCTASE CHAIN 5"/>
    <property type="match status" value="1"/>
</dbReference>
<dbReference type="OrthoDB" id="9811798at2"/>
<feature type="transmembrane region" description="Helical" evidence="6">
    <location>
        <begin position="38"/>
        <end position="59"/>
    </location>
</feature>
<keyword evidence="3 6" id="KW-1133">Transmembrane helix</keyword>
<accession>A0A5E4PE44</accession>
<dbReference type="InterPro" id="IPR001750">
    <property type="entry name" value="ND/Mrp_TM"/>
</dbReference>
<dbReference type="PANTHER" id="PTHR42829">
    <property type="entry name" value="NADH-UBIQUINONE OXIDOREDUCTASE CHAIN 5"/>
    <property type="match status" value="1"/>
</dbReference>
<feature type="transmembrane region" description="Helical" evidence="6">
    <location>
        <begin position="381"/>
        <end position="402"/>
    </location>
</feature>
<dbReference type="GO" id="GO:0008137">
    <property type="term" value="F:NADH dehydrogenase (ubiquinone) activity"/>
    <property type="evidence" value="ECO:0007669"/>
    <property type="project" value="InterPro"/>
</dbReference>
<dbReference type="GO" id="GO:0012505">
    <property type="term" value="C:endomembrane system"/>
    <property type="evidence" value="ECO:0007669"/>
    <property type="project" value="UniProtKB-SubCell"/>
</dbReference>
<dbReference type="NCBIfam" id="TIGR01974">
    <property type="entry name" value="NDH_I_L"/>
    <property type="match status" value="1"/>
</dbReference>
<protein>
    <submittedName>
        <fullName evidence="9">NADH-quinone oxidoreductase subunit L</fullName>
    </submittedName>
</protein>
<feature type="transmembrane region" description="Helical" evidence="6">
    <location>
        <begin position="470"/>
        <end position="492"/>
    </location>
</feature>
<feature type="transmembrane region" description="Helical" evidence="6">
    <location>
        <begin position="144"/>
        <end position="163"/>
    </location>
</feature>
<feature type="transmembrane region" description="Helical" evidence="6">
    <location>
        <begin position="292"/>
        <end position="313"/>
    </location>
</feature>
<dbReference type="GO" id="GO:0042773">
    <property type="term" value="P:ATP synthesis coupled electron transport"/>
    <property type="evidence" value="ECO:0007669"/>
    <property type="project" value="InterPro"/>
</dbReference>
<feature type="transmembrane region" description="Helical" evidence="6">
    <location>
        <begin position="635"/>
        <end position="655"/>
    </location>
</feature>
<feature type="transmembrane region" description="Helical" evidence="6">
    <location>
        <begin position="223"/>
        <end position="241"/>
    </location>
</feature>
<reference evidence="9 10" key="1">
    <citation type="submission" date="2019-08" db="EMBL/GenBank/DDBJ databases">
        <authorList>
            <person name="Guy L."/>
        </authorList>
    </citation>
    <scope>NUCLEOTIDE SEQUENCE [LARGE SCALE GENOMIC DNA]</scope>
    <source>
        <strain evidence="9 10">SGT-108</strain>
    </source>
</reference>
<organism evidence="9 10">
    <name type="scientific">Aquicella siphonis</name>
    <dbReference type="NCBI Taxonomy" id="254247"/>
    <lineage>
        <taxon>Bacteria</taxon>
        <taxon>Pseudomonadati</taxon>
        <taxon>Pseudomonadota</taxon>
        <taxon>Gammaproteobacteria</taxon>
        <taxon>Legionellales</taxon>
        <taxon>Coxiellaceae</taxon>
        <taxon>Aquicella</taxon>
    </lineage>
</organism>
<evidence type="ECO:0000256" key="4">
    <source>
        <dbReference type="ARBA" id="ARBA00023136"/>
    </source>
</evidence>
<evidence type="ECO:0000259" key="8">
    <source>
        <dbReference type="Pfam" id="PF00662"/>
    </source>
</evidence>
<keyword evidence="4 6" id="KW-0472">Membrane</keyword>
<dbReference type="AlphaFoldDB" id="A0A5E4PE44"/>
<dbReference type="Proteomes" id="UP000324194">
    <property type="component" value="Chromosome 1"/>
</dbReference>
<feature type="transmembrane region" description="Helical" evidence="6">
    <location>
        <begin position="344"/>
        <end position="369"/>
    </location>
</feature>
<dbReference type="Pfam" id="PF00361">
    <property type="entry name" value="Proton_antipo_M"/>
    <property type="match status" value="1"/>
</dbReference>
<name>A0A5E4PE44_9COXI</name>
<gene>
    <name evidence="9" type="primary">nuoL</name>
    <name evidence="9" type="ORF">AQUSIP_05080</name>
</gene>
<proteinExistence type="predicted"/>
<evidence type="ECO:0000256" key="3">
    <source>
        <dbReference type="ARBA" id="ARBA00022989"/>
    </source>
</evidence>
<dbReference type="EMBL" id="LR699119">
    <property type="protein sequence ID" value="VVC75220.1"/>
    <property type="molecule type" value="Genomic_DNA"/>
</dbReference>
<feature type="transmembrane region" description="Helical" evidence="6">
    <location>
        <begin position="320"/>
        <end position="338"/>
    </location>
</feature>
<evidence type="ECO:0000256" key="1">
    <source>
        <dbReference type="ARBA" id="ARBA00004127"/>
    </source>
</evidence>
<feature type="transmembrane region" description="Helical" evidence="6">
    <location>
        <begin position="6"/>
        <end position="26"/>
    </location>
</feature>
<sequence length="657" mass="72647">MKNPIIFIALLTSLLPLIGAVTAGLLGKQLGRTLTHRIAVGLVGVSFILSCYLFKVMVIDGHPAVDESFYTWATAGMLRFDVAFLVDRLSAIMIMIVLFVSLMVHIYTIGYMADDPGYTRFFSYVSLFTFSMLILVLADNFLLLFFGWEGVGLVSYLLIGFWFKREAAVFGSLKAFIANRIGDIGFLLATAAVLMYFGTLSYHDVFNQVTSATSKTLALFPHYEVSVITLICLLLFIGAMGKSAQVPLHVWLPESMEGPTPISALIHAATMVTAGIYMIARMSPLFEYSPAALSTVLIIGGTTAFFMGLLAITQYDIKRVIAYSTISQLGYMAVALGASAYDAAIFHLITHAFFKALLFLAAGSVIIALHHEQDMRKMGGLAKYMPVTYLTFVVGALALSAIPPFSGFYSKDIIIEAVKLSQVPGAGYAYYCVLAGAFITPLYTFRALFMTFHTRERTDPKLRGHVMESPWVVLIPLIGLAIPSVVAGEFFVNAMIFSQHKLLGNTTFVLPDHNVLGELAEHFHGAKLMALEAGTTLTFWLAMAGILTAWLFTAGFPRWSEAVKKRFSWIYAILVRKYGFDDFNQIVLVHGTQETGHLFYDVSDVKLIDGVCVNGSGWFIRWFAQTARRLQTGYIYHYALAMVLGIIVFLAWYMWGL</sequence>
<evidence type="ECO:0000256" key="6">
    <source>
        <dbReference type="SAM" id="Phobius"/>
    </source>
</evidence>
<comment type="subcellular location">
    <subcellularLocation>
        <location evidence="1">Endomembrane system</location>
        <topology evidence="1">Multi-pass membrane protein</topology>
    </subcellularLocation>
    <subcellularLocation>
        <location evidence="5">Membrane</location>
        <topology evidence="5">Multi-pass membrane protein</topology>
    </subcellularLocation>
</comment>
<feature type="transmembrane region" description="Helical" evidence="6">
    <location>
        <begin position="262"/>
        <end position="280"/>
    </location>
</feature>
<feature type="transmembrane region" description="Helical" evidence="6">
    <location>
        <begin position="89"/>
        <end position="109"/>
    </location>
</feature>
<dbReference type="InterPro" id="IPR001516">
    <property type="entry name" value="Proton_antipo_N"/>
</dbReference>